<evidence type="ECO:0000259" key="4">
    <source>
        <dbReference type="Pfam" id="PF00176"/>
    </source>
</evidence>
<dbReference type="AlphaFoldDB" id="A0AAD5GUL7"/>
<organism evidence="5 6">
    <name type="scientific">Ambrosia artemisiifolia</name>
    <name type="common">Common ragweed</name>
    <dbReference type="NCBI Taxonomy" id="4212"/>
    <lineage>
        <taxon>Eukaryota</taxon>
        <taxon>Viridiplantae</taxon>
        <taxon>Streptophyta</taxon>
        <taxon>Embryophyta</taxon>
        <taxon>Tracheophyta</taxon>
        <taxon>Spermatophyta</taxon>
        <taxon>Magnoliopsida</taxon>
        <taxon>eudicotyledons</taxon>
        <taxon>Gunneridae</taxon>
        <taxon>Pentapetalae</taxon>
        <taxon>asterids</taxon>
        <taxon>campanulids</taxon>
        <taxon>Asterales</taxon>
        <taxon>Asteraceae</taxon>
        <taxon>Asteroideae</taxon>
        <taxon>Heliantheae alliance</taxon>
        <taxon>Heliantheae</taxon>
        <taxon>Ambrosia</taxon>
    </lineage>
</organism>
<dbReference type="Pfam" id="PF00176">
    <property type="entry name" value="SNF2-rel_dom"/>
    <property type="match status" value="1"/>
</dbReference>
<feature type="compositionally biased region" description="Polar residues" evidence="3">
    <location>
        <begin position="307"/>
        <end position="319"/>
    </location>
</feature>
<comment type="subcellular location">
    <subcellularLocation>
        <location evidence="1">Nucleus</location>
    </subcellularLocation>
</comment>
<dbReference type="GO" id="GO:0000785">
    <property type="term" value="C:chromatin"/>
    <property type="evidence" value="ECO:0007669"/>
    <property type="project" value="TreeGrafter"/>
</dbReference>
<keyword evidence="6" id="KW-1185">Reference proteome</keyword>
<evidence type="ECO:0000256" key="1">
    <source>
        <dbReference type="ARBA" id="ARBA00004123"/>
    </source>
</evidence>
<dbReference type="GO" id="GO:0005524">
    <property type="term" value="F:ATP binding"/>
    <property type="evidence" value="ECO:0007669"/>
    <property type="project" value="InterPro"/>
</dbReference>
<dbReference type="InterPro" id="IPR000330">
    <property type="entry name" value="SNF2_N"/>
</dbReference>
<dbReference type="PANTHER" id="PTHR45623">
    <property type="entry name" value="CHROMODOMAIN-HELICASE-DNA-BINDING PROTEIN 3-RELATED-RELATED"/>
    <property type="match status" value="1"/>
</dbReference>
<feature type="region of interest" description="Disordered" evidence="3">
    <location>
        <begin position="273"/>
        <end position="319"/>
    </location>
</feature>
<gene>
    <name evidence="5" type="ORF">M8C21_031988</name>
</gene>
<dbReference type="Gene3D" id="3.40.50.10810">
    <property type="entry name" value="Tandem AAA-ATPase domain"/>
    <property type="match status" value="1"/>
</dbReference>
<proteinExistence type="predicted"/>
<dbReference type="GO" id="GO:0042393">
    <property type="term" value="F:histone binding"/>
    <property type="evidence" value="ECO:0007669"/>
    <property type="project" value="TreeGrafter"/>
</dbReference>
<keyword evidence="2" id="KW-0539">Nucleus</keyword>
<dbReference type="Proteomes" id="UP001206925">
    <property type="component" value="Unassembled WGS sequence"/>
</dbReference>
<dbReference type="GO" id="GO:0003682">
    <property type="term" value="F:chromatin binding"/>
    <property type="evidence" value="ECO:0007669"/>
    <property type="project" value="TreeGrafter"/>
</dbReference>
<dbReference type="GO" id="GO:0016887">
    <property type="term" value="F:ATP hydrolysis activity"/>
    <property type="evidence" value="ECO:0007669"/>
    <property type="project" value="TreeGrafter"/>
</dbReference>
<dbReference type="InterPro" id="IPR027417">
    <property type="entry name" value="P-loop_NTPase"/>
</dbReference>
<feature type="domain" description="SNF2 N-terminal" evidence="4">
    <location>
        <begin position="72"/>
        <end position="178"/>
    </location>
</feature>
<sequence length="319" mass="35366">MRLNLPLITYATDNSELADIQIEVSTKLDNHVLPYVNKLRDHWNRGQNVVLFDGQDRLAKVASFVSSLLDNMKKSILIITSSSALLLWKIELSKWSKSISVVTYKGTRDIRAAIRGSKFQVLLSSPDAIVEDMEMLDHIKWELLVIDECQRPAISIHLKKMQMLAADMKLLTVSGEPVDILQSYQNILSLVDGKNEELHTEADMEMNNDIGILKERLSPFIAFECNLKRAEKETSPVKVLQIRASELVRSKSPNLTSGLTTCLPGHSLAGSGLRLPAPHLRSSPPMSAPLRNQPASGEPSLEPLPSLSATQTVDKNSPV</sequence>
<dbReference type="EMBL" id="JAMZMK010005258">
    <property type="protein sequence ID" value="KAI7753834.1"/>
    <property type="molecule type" value="Genomic_DNA"/>
</dbReference>
<dbReference type="PANTHER" id="PTHR45623:SF46">
    <property type="entry name" value="SNF2-RELATED DOMAIN, P-LOOP CONTAINING NUCLEOSIDE TRIPHOSPHATE HYDROLASE-RELATED"/>
    <property type="match status" value="1"/>
</dbReference>
<evidence type="ECO:0000313" key="5">
    <source>
        <dbReference type="EMBL" id="KAI7753834.1"/>
    </source>
</evidence>
<dbReference type="SUPFAM" id="SSF52540">
    <property type="entry name" value="P-loop containing nucleoside triphosphate hydrolases"/>
    <property type="match status" value="1"/>
</dbReference>
<name>A0AAD5GUL7_AMBAR</name>
<dbReference type="GO" id="GO:0003677">
    <property type="term" value="F:DNA binding"/>
    <property type="evidence" value="ECO:0007669"/>
    <property type="project" value="TreeGrafter"/>
</dbReference>
<accession>A0AAD5GUL7</accession>
<comment type="caution">
    <text evidence="5">The sequence shown here is derived from an EMBL/GenBank/DDBJ whole genome shotgun (WGS) entry which is preliminary data.</text>
</comment>
<reference evidence="5" key="1">
    <citation type="submission" date="2022-06" db="EMBL/GenBank/DDBJ databases">
        <title>Uncovering the hologenomic basis of an extraordinary plant invasion.</title>
        <authorList>
            <person name="Bieker V.C."/>
            <person name="Martin M.D."/>
            <person name="Gilbert T."/>
            <person name="Hodgins K."/>
            <person name="Battlay P."/>
            <person name="Petersen B."/>
            <person name="Wilson J."/>
        </authorList>
    </citation>
    <scope>NUCLEOTIDE SEQUENCE</scope>
    <source>
        <strain evidence="5">AA19_3_7</strain>
        <tissue evidence="5">Leaf</tissue>
    </source>
</reference>
<dbReference type="InterPro" id="IPR038718">
    <property type="entry name" value="SNF2-like_sf"/>
</dbReference>
<protein>
    <recommendedName>
        <fullName evidence="4">SNF2 N-terminal domain-containing protein</fullName>
    </recommendedName>
</protein>
<evidence type="ECO:0000256" key="2">
    <source>
        <dbReference type="ARBA" id="ARBA00023242"/>
    </source>
</evidence>
<dbReference type="GO" id="GO:0140658">
    <property type="term" value="F:ATP-dependent chromatin remodeler activity"/>
    <property type="evidence" value="ECO:0007669"/>
    <property type="project" value="TreeGrafter"/>
</dbReference>
<evidence type="ECO:0000313" key="6">
    <source>
        <dbReference type="Proteomes" id="UP001206925"/>
    </source>
</evidence>
<evidence type="ECO:0000256" key="3">
    <source>
        <dbReference type="SAM" id="MobiDB-lite"/>
    </source>
</evidence>
<dbReference type="GO" id="GO:0005634">
    <property type="term" value="C:nucleus"/>
    <property type="evidence" value="ECO:0007669"/>
    <property type="project" value="UniProtKB-SubCell"/>
</dbReference>